<reference evidence="3" key="1">
    <citation type="submission" date="2012-12" db="EMBL/GenBank/DDBJ databases">
        <authorList>
            <person name="Hellsten U."/>
            <person name="Grimwood J."/>
            <person name="Chapman J.A."/>
            <person name="Shapiro H."/>
            <person name="Aerts A."/>
            <person name="Otillar R.P."/>
            <person name="Terry A.Y."/>
            <person name="Boore J.L."/>
            <person name="Simakov O."/>
            <person name="Marletaz F."/>
            <person name="Cho S.-J."/>
            <person name="Edsinger-Gonzales E."/>
            <person name="Havlak P."/>
            <person name="Kuo D.-H."/>
            <person name="Larsson T."/>
            <person name="Lv J."/>
            <person name="Arendt D."/>
            <person name="Savage R."/>
            <person name="Osoegawa K."/>
            <person name="de Jong P."/>
            <person name="Lindberg D.R."/>
            <person name="Seaver E.C."/>
            <person name="Weisblat D.A."/>
            <person name="Putnam N.H."/>
            <person name="Grigoriev I.V."/>
            <person name="Rokhsar D.S."/>
        </authorList>
    </citation>
    <scope>NUCLEOTIDE SEQUENCE</scope>
</reference>
<dbReference type="KEGG" id="hro:HELRODRAFT_152793"/>
<dbReference type="AlphaFoldDB" id="T1EKW9"/>
<evidence type="ECO:0000313" key="3">
    <source>
        <dbReference type="Proteomes" id="UP000015101"/>
    </source>
</evidence>
<dbReference type="PANTHER" id="PTHR19446">
    <property type="entry name" value="REVERSE TRANSCRIPTASES"/>
    <property type="match status" value="1"/>
</dbReference>
<accession>T1EKW9</accession>
<dbReference type="RefSeq" id="XP_009014103.1">
    <property type="nucleotide sequence ID" value="XM_009015855.1"/>
</dbReference>
<reference evidence="2" key="3">
    <citation type="submission" date="2015-06" db="UniProtKB">
        <authorList>
            <consortium name="EnsemblMetazoa"/>
        </authorList>
    </citation>
    <scope>IDENTIFICATION</scope>
</reference>
<dbReference type="eggNOG" id="KOG1075">
    <property type="taxonomic scope" value="Eukaryota"/>
</dbReference>
<proteinExistence type="predicted"/>
<evidence type="ECO:0000313" key="1">
    <source>
        <dbReference type="EMBL" id="ESO07492.1"/>
    </source>
</evidence>
<dbReference type="OrthoDB" id="6115992at2759"/>
<dbReference type="Proteomes" id="UP000015101">
    <property type="component" value="Unassembled WGS sequence"/>
</dbReference>
<dbReference type="CTD" id="20197219"/>
<evidence type="ECO:0000313" key="2">
    <source>
        <dbReference type="EnsemblMetazoa" id="HelroP152793"/>
    </source>
</evidence>
<sequence>NSTNSESYNDLITLSEIEHAIISSKNSAPGPDQITYNILKKLPSLTLQALEKAFNHIWTQADVPNEWHEALVFPIPKPGKSKINPENYRPISLTNTLCKIFEKILLN</sequence>
<dbReference type="EnsemblMetazoa" id="HelroT152793">
    <property type="protein sequence ID" value="HelroP152793"/>
    <property type="gene ID" value="HelroG152793"/>
</dbReference>
<reference evidence="1 3" key="2">
    <citation type="journal article" date="2013" name="Nature">
        <title>Insights into bilaterian evolution from three spiralian genomes.</title>
        <authorList>
            <person name="Simakov O."/>
            <person name="Marletaz F."/>
            <person name="Cho S.J."/>
            <person name="Edsinger-Gonzales E."/>
            <person name="Havlak P."/>
            <person name="Hellsten U."/>
            <person name="Kuo D.H."/>
            <person name="Larsson T."/>
            <person name="Lv J."/>
            <person name="Arendt D."/>
            <person name="Savage R."/>
            <person name="Osoegawa K."/>
            <person name="de Jong P."/>
            <person name="Grimwood J."/>
            <person name="Chapman J.A."/>
            <person name="Shapiro H."/>
            <person name="Aerts A."/>
            <person name="Otillar R.P."/>
            <person name="Terry A.Y."/>
            <person name="Boore J.L."/>
            <person name="Grigoriev I.V."/>
            <person name="Lindberg D.R."/>
            <person name="Seaver E.C."/>
            <person name="Weisblat D.A."/>
            <person name="Putnam N.H."/>
            <person name="Rokhsar D.S."/>
        </authorList>
    </citation>
    <scope>NUCLEOTIDE SEQUENCE</scope>
</reference>
<dbReference type="GeneID" id="20197219"/>
<keyword evidence="3" id="KW-1185">Reference proteome</keyword>
<dbReference type="EMBL" id="AMQM01003463">
    <property type="status" value="NOT_ANNOTATED_CDS"/>
    <property type="molecule type" value="Genomic_DNA"/>
</dbReference>
<dbReference type="HOGENOM" id="CLU_118269_4_1_1"/>
<dbReference type="EMBL" id="KB096183">
    <property type="protein sequence ID" value="ESO07492.1"/>
    <property type="molecule type" value="Genomic_DNA"/>
</dbReference>
<name>T1EKW9_HELRO</name>
<protein>
    <recommendedName>
        <fullName evidence="4">Reverse transcriptase domain-containing protein</fullName>
    </recommendedName>
</protein>
<gene>
    <name evidence="2" type="primary">20197219</name>
    <name evidence="1" type="ORF">HELRODRAFT_152793</name>
</gene>
<dbReference type="OMA" id="FFMIFIP"/>
<dbReference type="InParanoid" id="T1EKW9"/>
<organism evidence="2 3">
    <name type="scientific">Helobdella robusta</name>
    <name type="common">Californian leech</name>
    <dbReference type="NCBI Taxonomy" id="6412"/>
    <lineage>
        <taxon>Eukaryota</taxon>
        <taxon>Metazoa</taxon>
        <taxon>Spiralia</taxon>
        <taxon>Lophotrochozoa</taxon>
        <taxon>Annelida</taxon>
        <taxon>Clitellata</taxon>
        <taxon>Hirudinea</taxon>
        <taxon>Rhynchobdellida</taxon>
        <taxon>Glossiphoniidae</taxon>
        <taxon>Helobdella</taxon>
    </lineage>
</organism>
<dbReference type="STRING" id="6412.T1EKW9"/>
<evidence type="ECO:0008006" key="4">
    <source>
        <dbReference type="Google" id="ProtNLM"/>
    </source>
</evidence>